<feature type="region of interest" description="Disordered" evidence="1">
    <location>
        <begin position="1"/>
        <end position="50"/>
    </location>
</feature>
<reference evidence="2" key="1">
    <citation type="submission" date="2018-04" db="EMBL/GenBank/DDBJ databases">
        <title>Transcriptome of Schizaphis graminum biotype I.</title>
        <authorList>
            <person name="Scully E.D."/>
            <person name="Geib S.M."/>
            <person name="Palmer N.A."/>
            <person name="Koch K."/>
            <person name="Bradshaw J."/>
            <person name="Heng-Moss T."/>
            <person name="Sarath G."/>
        </authorList>
    </citation>
    <scope>NUCLEOTIDE SEQUENCE</scope>
</reference>
<dbReference type="InterPro" id="IPR000048">
    <property type="entry name" value="IQ_motif_EF-hand-BS"/>
</dbReference>
<dbReference type="PROSITE" id="PS50096">
    <property type="entry name" value="IQ"/>
    <property type="match status" value="1"/>
</dbReference>
<dbReference type="Gene3D" id="1.20.5.190">
    <property type="match status" value="1"/>
</dbReference>
<dbReference type="PANTHER" id="PTHR23335:SF1">
    <property type="entry name" value="CALMODULIN-BINDING TRANSCRIPTION ACTIVATOR, ISOFORM F"/>
    <property type="match status" value="1"/>
</dbReference>
<feature type="region of interest" description="Disordered" evidence="1">
    <location>
        <begin position="126"/>
        <end position="150"/>
    </location>
</feature>
<gene>
    <name evidence="2" type="primary">CAMTA1</name>
    <name evidence="2" type="ORF">g.135218</name>
</gene>
<sequence>MVTALADGPADGAVGSENDGNGNTRSDERQNDERIEDAVQTPKDPAEYGEHDVRVLTLAEQFIAAMPEHIKNENGSHGKIVESSIITMEVLDDPPSSVSSCCFDTNSEINTEFNEHVYHYRQKDREIETPTSSTSLTLSPVSSASQCSPASPPPTAADLCEFLHASSNNQYFEKNFSNLTLSDYEQRELYEAAKTIQKAYRTYKKREEDKEISAASIIQNYYRRYKQYAYYKQMTKAAILIQNKYRVYRRHKRFKKEVPHYINNTFTVIRKNQNQKRQNQAARKIQQFMRQSKNGTSPPATINERTFGSRKREANGNHNMKYPPTKVAQYSTLNHH</sequence>
<feature type="region of interest" description="Disordered" evidence="1">
    <location>
        <begin position="290"/>
        <end position="336"/>
    </location>
</feature>
<dbReference type="GO" id="GO:0005634">
    <property type="term" value="C:nucleus"/>
    <property type="evidence" value="ECO:0007669"/>
    <property type="project" value="TreeGrafter"/>
</dbReference>
<feature type="compositionally biased region" description="Polar residues" evidence="1">
    <location>
        <begin position="290"/>
        <end position="306"/>
    </location>
</feature>
<feature type="compositionally biased region" description="Basic and acidic residues" evidence="1">
    <location>
        <begin position="25"/>
        <end position="37"/>
    </location>
</feature>
<dbReference type="GO" id="GO:0003690">
    <property type="term" value="F:double-stranded DNA binding"/>
    <property type="evidence" value="ECO:0007669"/>
    <property type="project" value="TreeGrafter"/>
</dbReference>
<proteinExistence type="predicted"/>
<dbReference type="GO" id="GO:0006357">
    <property type="term" value="P:regulation of transcription by RNA polymerase II"/>
    <property type="evidence" value="ECO:0007669"/>
    <property type="project" value="TreeGrafter"/>
</dbReference>
<accession>A0A2S2N967</accession>
<evidence type="ECO:0000313" key="2">
    <source>
        <dbReference type="EMBL" id="MBY13774.1"/>
    </source>
</evidence>
<dbReference type="Pfam" id="PF00612">
    <property type="entry name" value="IQ"/>
    <property type="match status" value="1"/>
</dbReference>
<feature type="compositionally biased region" description="Low complexity" evidence="1">
    <location>
        <begin position="129"/>
        <end position="149"/>
    </location>
</feature>
<dbReference type="InterPro" id="IPR027417">
    <property type="entry name" value="P-loop_NTPase"/>
</dbReference>
<dbReference type="PANTHER" id="PTHR23335">
    <property type="entry name" value="CALMODULIN-BINDING TRANSCRIPTION ACTIVATOR CAMTA"/>
    <property type="match status" value="1"/>
</dbReference>
<dbReference type="GO" id="GO:0003712">
    <property type="term" value="F:transcription coregulator activity"/>
    <property type="evidence" value="ECO:0007669"/>
    <property type="project" value="TreeGrafter"/>
</dbReference>
<dbReference type="CDD" id="cd23767">
    <property type="entry name" value="IQCD"/>
    <property type="match status" value="2"/>
</dbReference>
<dbReference type="SUPFAM" id="SSF52540">
    <property type="entry name" value="P-loop containing nucleoside triphosphate hydrolases"/>
    <property type="match status" value="1"/>
</dbReference>
<name>A0A2S2N967_SCHGA</name>
<evidence type="ECO:0000256" key="1">
    <source>
        <dbReference type="SAM" id="MobiDB-lite"/>
    </source>
</evidence>
<organism evidence="2">
    <name type="scientific">Schizaphis graminum</name>
    <name type="common">Green bug aphid</name>
    <dbReference type="NCBI Taxonomy" id="13262"/>
    <lineage>
        <taxon>Eukaryota</taxon>
        <taxon>Metazoa</taxon>
        <taxon>Ecdysozoa</taxon>
        <taxon>Arthropoda</taxon>
        <taxon>Hexapoda</taxon>
        <taxon>Insecta</taxon>
        <taxon>Pterygota</taxon>
        <taxon>Neoptera</taxon>
        <taxon>Paraneoptera</taxon>
        <taxon>Hemiptera</taxon>
        <taxon>Sternorrhyncha</taxon>
        <taxon>Aphidomorpha</taxon>
        <taxon>Aphidoidea</taxon>
        <taxon>Aphididae</taxon>
        <taxon>Aphidini</taxon>
        <taxon>Schizaphis</taxon>
    </lineage>
</organism>
<protein>
    <submittedName>
        <fullName evidence="2">Calmodulin-binding transcription activator 1</fullName>
    </submittedName>
</protein>
<dbReference type="EMBL" id="GGMR01001155">
    <property type="protein sequence ID" value="MBY13774.1"/>
    <property type="molecule type" value="Transcribed_RNA"/>
</dbReference>
<dbReference type="AlphaFoldDB" id="A0A2S2N967"/>